<dbReference type="Proteomes" id="UP000321026">
    <property type="component" value="Unassembled WGS sequence"/>
</dbReference>
<evidence type="ECO:0000313" key="2">
    <source>
        <dbReference type="Proteomes" id="UP000321026"/>
    </source>
</evidence>
<comment type="caution">
    <text evidence="1">The sequence shown here is derived from an EMBL/GenBank/DDBJ whole genome shotgun (WGS) entry which is preliminary data.</text>
</comment>
<proteinExistence type="predicted"/>
<evidence type="ECO:0000313" key="1">
    <source>
        <dbReference type="EMBL" id="TXG75813.1"/>
    </source>
</evidence>
<dbReference type="EMBL" id="SSDS01000103">
    <property type="protein sequence ID" value="TXG75813.1"/>
    <property type="molecule type" value="Genomic_DNA"/>
</dbReference>
<accession>A0A5C7J2U2</accession>
<reference evidence="1 2" key="1">
    <citation type="submission" date="2018-09" db="EMBL/GenBank/DDBJ databases">
        <title>Metagenome Assembled Genomes from an Advanced Water Purification Facility.</title>
        <authorList>
            <person name="Stamps B.W."/>
            <person name="Spear J.R."/>
        </authorList>
    </citation>
    <scope>NUCLEOTIDE SEQUENCE [LARGE SCALE GENOMIC DNA]</scope>
    <source>
        <strain evidence="1">Bin_63_2</strain>
    </source>
</reference>
<name>A0A5C7J2U2_9BACT</name>
<protein>
    <submittedName>
        <fullName evidence="1">Uncharacterized protein</fullName>
    </submittedName>
</protein>
<dbReference type="AlphaFoldDB" id="A0A5C7J2U2"/>
<organism evidence="1 2">
    <name type="scientific">Candidatus Dojkabacteria bacterium</name>
    <dbReference type="NCBI Taxonomy" id="2099670"/>
    <lineage>
        <taxon>Bacteria</taxon>
        <taxon>Candidatus Dojkabacteria</taxon>
    </lineage>
</organism>
<sequence>MTTVPTAALLGIMIANASESSRIDKETEAVFSEKLGVDDFSIIGFSSQLERGSSNYVEVRHRAAPYDVLVKTKREGNQLEFFFYNEKRELVPATPKAFAQYAEAVDSGEFELILPRKLSHLN</sequence>
<gene>
    <name evidence="1" type="ORF">E6Q11_06535</name>
</gene>